<evidence type="ECO:0000256" key="1">
    <source>
        <dbReference type="SAM" id="MobiDB-lite"/>
    </source>
</evidence>
<sequence length="214" mass="24187">MYTKPNDLQRTTMGSELAGVVSRDLEDDSQEEQGPTNLPEIPQLRFIDLDDIIDVSIQSRSYVGFENFHGFSRLVELHIQGNCLTVESLSKLAEAIRLSSEDLRELDLSENLIEVVTADQLVKWKISLDFFENCYMLKRLDFSEDRPAGMETLVEAYLSSELHFDPGQNGIPSELYAVHSEDPDSDDQDGDDDEDSGIGINSDHRTYPPKPRSK</sequence>
<dbReference type="Proteomes" id="UP000191672">
    <property type="component" value="Unassembled WGS sequence"/>
</dbReference>
<feature type="compositionally biased region" description="Acidic residues" evidence="1">
    <location>
        <begin position="183"/>
        <end position="196"/>
    </location>
</feature>
<feature type="compositionally biased region" description="Polar residues" evidence="1">
    <location>
        <begin position="1"/>
        <end position="14"/>
    </location>
</feature>
<gene>
    <name evidence="2" type="ORF">PENANT_c021G02341</name>
</gene>
<evidence type="ECO:0000313" key="2">
    <source>
        <dbReference type="EMBL" id="OQD82440.1"/>
    </source>
</evidence>
<keyword evidence="3" id="KW-1185">Reference proteome</keyword>
<protein>
    <submittedName>
        <fullName evidence="2">Uncharacterized protein</fullName>
    </submittedName>
</protein>
<comment type="caution">
    <text evidence="2">The sequence shown here is derived from an EMBL/GenBank/DDBJ whole genome shotgun (WGS) entry which is preliminary data.</text>
</comment>
<dbReference type="InterPro" id="IPR032675">
    <property type="entry name" value="LRR_dom_sf"/>
</dbReference>
<proteinExistence type="predicted"/>
<accession>A0A1V6PZJ8</accession>
<feature type="region of interest" description="Disordered" evidence="1">
    <location>
        <begin position="1"/>
        <end position="38"/>
    </location>
</feature>
<dbReference type="EMBL" id="MDYN01000021">
    <property type="protein sequence ID" value="OQD82440.1"/>
    <property type="molecule type" value="Genomic_DNA"/>
</dbReference>
<reference evidence="3" key="1">
    <citation type="journal article" date="2017" name="Nat. Microbiol.">
        <title>Global analysis of biosynthetic gene clusters reveals vast potential of secondary metabolite production in Penicillium species.</title>
        <authorList>
            <person name="Nielsen J.C."/>
            <person name="Grijseels S."/>
            <person name="Prigent S."/>
            <person name="Ji B."/>
            <person name="Dainat J."/>
            <person name="Nielsen K.F."/>
            <person name="Frisvad J.C."/>
            <person name="Workman M."/>
            <person name="Nielsen J."/>
        </authorList>
    </citation>
    <scope>NUCLEOTIDE SEQUENCE [LARGE SCALE GENOMIC DNA]</scope>
    <source>
        <strain evidence="3">IBT 31811</strain>
    </source>
</reference>
<feature type="region of interest" description="Disordered" evidence="1">
    <location>
        <begin position="168"/>
        <end position="214"/>
    </location>
</feature>
<organism evidence="2 3">
    <name type="scientific">Penicillium antarcticum</name>
    <dbReference type="NCBI Taxonomy" id="416450"/>
    <lineage>
        <taxon>Eukaryota</taxon>
        <taxon>Fungi</taxon>
        <taxon>Dikarya</taxon>
        <taxon>Ascomycota</taxon>
        <taxon>Pezizomycotina</taxon>
        <taxon>Eurotiomycetes</taxon>
        <taxon>Eurotiomycetidae</taxon>
        <taxon>Eurotiales</taxon>
        <taxon>Aspergillaceae</taxon>
        <taxon>Penicillium</taxon>
    </lineage>
</organism>
<dbReference type="Gene3D" id="3.80.10.10">
    <property type="entry name" value="Ribonuclease Inhibitor"/>
    <property type="match status" value="1"/>
</dbReference>
<dbReference type="SUPFAM" id="SSF52047">
    <property type="entry name" value="RNI-like"/>
    <property type="match status" value="1"/>
</dbReference>
<name>A0A1V6PZJ8_9EURO</name>
<dbReference type="AlphaFoldDB" id="A0A1V6PZJ8"/>
<evidence type="ECO:0000313" key="3">
    <source>
        <dbReference type="Proteomes" id="UP000191672"/>
    </source>
</evidence>